<dbReference type="AlphaFoldDB" id="A0A2T1C1N5"/>
<reference evidence="1 2" key="2">
    <citation type="submission" date="2018-03" db="EMBL/GenBank/DDBJ databases">
        <title>The ancient ancestry and fast evolution of plastids.</title>
        <authorList>
            <person name="Moore K.R."/>
            <person name="Magnabosco C."/>
            <person name="Momper L."/>
            <person name="Gold D.A."/>
            <person name="Bosak T."/>
            <person name="Fournier G.P."/>
        </authorList>
    </citation>
    <scope>NUCLEOTIDE SEQUENCE [LARGE SCALE GENOMIC DNA]</scope>
    <source>
        <strain evidence="1 2">CCAP 1448/3</strain>
    </source>
</reference>
<sequence>MKGGKLLKVHGRASVLAGCVIANRLAHLYGAIAVFDPKIGEPGLDKYVIVISHNSDQVGDILEISTEVKSNLKIVLCGSPNTGKTVMREGLKTALLQRREAPSSYVISGCPDGDGSWYSETAQKYPELAKELKAKYKDSFTPEFAESKAQAIESIQNPLLVFDVGGEKSPENEIIMSKATHAVILAKTEAEVKEWQEFCQKLNLPVLAILYSDLKAKADQIQSQYPPLLEGIIHHLERGEDVSNRPTIHALVDVLIQLSSAN</sequence>
<evidence type="ECO:0000313" key="2">
    <source>
        <dbReference type="Proteomes" id="UP000238762"/>
    </source>
</evidence>
<evidence type="ECO:0000313" key="1">
    <source>
        <dbReference type="EMBL" id="PSB02114.1"/>
    </source>
</evidence>
<dbReference type="Proteomes" id="UP000238762">
    <property type="component" value="Unassembled WGS sequence"/>
</dbReference>
<dbReference type="OrthoDB" id="459959at2"/>
<gene>
    <name evidence="1" type="ORF">C7B64_14885</name>
</gene>
<comment type="caution">
    <text evidence="1">The sequence shown here is derived from an EMBL/GenBank/DDBJ whole genome shotgun (WGS) entry which is preliminary data.</text>
</comment>
<organism evidence="1 2">
    <name type="scientific">Merismopedia glauca CCAP 1448/3</name>
    <dbReference type="NCBI Taxonomy" id="1296344"/>
    <lineage>
        <taxon>Bacteria</taxon>
        <taxon>Bacillati</taxon>
        <taxon>Cyanobacteriota</taxon>
        <taxon>Cyanophyceae</taxon>
        <taxon>Synechococcales</taxon>
        <taxon>Merismopediaceae</taxon>
        <taxon>Merismopedia</taxon>
    </lineage>
</organism>
<protein>
    <submittedName>
        <fullName evidence="1">CRISPR-associated protein Csx3</fullName>
    </submittedName>
</protein>
<keyword evidence="2" id="KW-1185">Reference proteome</keyword>
<name>A0A2T1C1N5_9CYAN</name>
<dbReference type="EMBL" id="PVWJ01000073">
    <property type="protein sequence ID" value="PSB02114.1"/>
    <property type="molecule type" value="Genomic_DNA"/>
</dbReference>
<accession>A0A2T1C1N5</accession>
<reference evidence="1 2" key="1">
    <citation type="submission" date="2018-02" db="EMBL/GenBank/DDBJ databases">
        <authorList>
            <person name="Cohen D.B."/>
            <person name="Kent A.D."/>
        </authorList>
    </citation>
    <scope>NUCLEOTIDE SEQUENCE [LARGE SCALE GENOMIC DNA]</scope>
    <source>
        <strain evidence="1 2">CCAP 1448/3</strain>
    </source>
</reference>
<proteinExistence type="predicted"/>